<evidence type="ECO:0000256" key="1">
    <source>
        <dbReference type="SAM" id="MobiDB-lite"/>
    </source>
</evidence>
<proteinExistence type="predicted"/>
<organism evidence="2 3">
    <name type="scientific">Tanacetum coccineum</name>
    <dbReference type="NCBI Taxonomy" id="301880"/>
    <lineage>
        <taxon>Eukaryota</taxon>
        <taxon>Viridiplantae</taxon>
        <taxon>Streptophyta</taxon>
        <taxon>Embryophyta</taxon>
        <taxon>Tracheophyta</taxon>
        <taxon>Spermatophyta</taxon>
        <taxon>Magnoliopsida</taxon>
        <taxon>eudicotyledons</taxon>
        <taxon>Gunneridae</taxon>
        <taxon>Pentapetalae</taxon>
        <taxon>asterids</taxon>
        <taxon>campanulids</taxon>
        <taxon>Asterales</taxon>
        <taxon>Asteraceae</taxon>
        <taxon>Asteroideae</taxon>
        <taxon>Anthemideae</taxon>
        <taxon>Anthemidinae</taxon>
        <taxon>Tanacetum</taxon>
    </lineage>
</organism>
<dbReference type="InterPro" id="IPR043502">
    <property type="entry name" value="DNA/RNA_pol_sf"/>
</dbReference>
<dbReference type="SUPFAM" id="SSF56672">
    <property type="entry name" value="DNA/RNA polymerases"/>
    <property type="match status" value="1"/>
</dbReference>
<name>A0ABQ5CJC8_9ASTR</name>
<reference evidence="2" key="2">
    <citation type="submission" date="2022-01" db="EMBL/GenBank/DDBJ databases">
        <authorList>
            <person name="Yamashiro T."/>
            <person name="Shiraishi A."/>
            <person name="Satake H."/>
            <person name="Nakayama K."/>
        </authorList>
    </citation>
    <scope>NUCLEOTIDE SEQUENCE</scope>
</reference>
<accession>A0ABQ5CJC8</accession>
<dbReference type="Gene3D" id="3.10.10.10">
    <property type="entry name" value="HIV Type 1 Reverse Transcriptase, subunit A, domain 1"/>
    <property type="match status" value="1"/>
</dbReference>
<evidence type="ECO:0000313" key="3">
    <source>
        <dbReference type="Proteomes" id="UP001151760"/>
    </source>
</evidence>
<evidence type="ECO:0000313" key="2">
    <source>
        <dbReference type="EMBL" id="GJT26487.1"/>
    </source>
</evidence>
<keyword evidence="3" id="KW-1185">Reference proteome</keyword>
<evidence type="ECO:0008006" key="4">
    <source>
        <dbReference type="Google" id="ProtNLM"/>
    </source>
</evidence>
<sequence length="388" mass="44298">MMKVTTSFLKGEVASSSHGRKKSLPPWKKRDAGDKQNFKKREKGNFKAPPPMVTPAEKGTPTNSPKVAKKGEASGKDKPLAILMVQPWKRVAKQRITQSFSPKSAISFPPLGEEDGTEGPMIIEAEMGGYFVHRMYVDGGSASKIWYKHCFSRLWPEANIAASRNRRHGTLNFCMDELHACKVAISIQWNHWQTRSKKDSIRPINSPWYVKVLGRRRSGNTTNSRIILLECAMVSGPGAQQPVIDQLRSLFRCNLDIFAWKPTNMTGVSRHIAEHKLNVQEGCLPVRQKKRGQALERNKAIQDEVEKLVDVGIMKEVHYHMWLSNPVMVKKHDLENVYRFQRFEQSMPQRRISATRNRLEGRIPLRISFQKLPRHIQGISSNKDDKRG</sequence>
<feature type="region of interest" description="Disordered" evidence="1">
    <location>
        <begin position="1"/>
        <end position="75"/>
    </location>
</feature>
<dbReference type="Proteomes" id="UP001151760">
    <property type="component" value="Unassembled WGS sequence"/>
</dbReference>
<comment type="caution">
    <text evidence="2">The sequence shown here is derived from an EMBL/GenBank/DDBJ whole genome shotgun (WGS) entry which is preliminary data.</text>
</comment>
<gene>
    <name evidence="2" type="ORF">Tco_0906762</name>
</gene>
<feature type="compositionally biased region" description="Basic and acidic residues" evidence="1">
    <location>
        <begin position="28"/>
        <end position="45"/>
    </location>
</feature>
<dbReference type="EMBL" id="BQNB010014297">
    <property type="protein sequence ID" value="GJT26487.1"/>
    <property type="molecule type" value="Genomic_DNA"/>
</dbReference>
<reference evidence="2" key="1">
    <citation type="journal article" date="2022" name="Int. J. Mol. Sci.">
        <title>Draft Genome of Tanacetum Coccineum: Genomic Comparison of Closely Related Tanacetum-Family Plants.</title>
        <authorList>
            <person name="Yamashiro T."/>
            <person name="Shiraishi A."/>
            <person name="Nakayama K."/>
            <person name="Satake H."/>
        </authorList>
    </citation>
    <scope>NUCLEOTIDE SEQUENCE</scope>
</reference>
<protein>
    <recommendedName>
        <fullName evidence="4">Reverse transcriptase domain-containing protein</fullName>
    </recommendedName>
</protein>